<proteinExistence type="predicted"/>
<evidence type="ECO:0000313" key="1">
    <source>
        <dbReference type="EMBL" id="MFJ1268388.1"/>
    </source>
</evidence>
<keyword evidence="2" id="KW-1185">Reference proteome</keyword>
<name>A0ABW8D6Q6_9GAMM</name>
<comment type="caution">
    <text evidence="1">The sequence shown here is derived from an EMBL/GenBank/DDBJ whole genome shotgun (WGS) entry which is preliminary data.</text>
</comment>
<organism evidence="1 2">
    <name type="scientific">Legionella lytica</name>
    <dbReference type="NCBI Taxonomy" id="96232"/>
    <lineage>
        <taxon>Bacteria</taxon>
        <taxon>Pseudomonadati</taxon>
        <taxon>Pseudomonadota</taxon>
        <taxon>Gammaproteobacteria</taxon>
        <taxon>Legionellales</taxon>
        <taxon>Legionellaceae</taxon>
        <taxon>Legionella</taxon>
    </lineage>
</organism>
<dbReference type="EMBL" id="JBGORX010000001">
    <property type="protein sequence ID" value="MFJ1268388.1"/>
    <property type="molecule type" value="Genomic_DNA"/>
</dbReference>
<accession>A0ABW8D6Q6</accession>
<reference evidence="1 2" key="1">
    <citation type="submission" date="2024-08" db="EMBL/GenBank/DDBJ databases">
        <title>Draft Genome Sequence of Legionella lytica strain DSB2004, Isolated From a Fire Sprinkler System.</title>
        <authorList>
            <person name="Everhart A.D."/>
            <person name="Kidane D.T."/>
            <person name="Farone A.L."/>
            <person name="Farone M.B."/>
        </authorList>
    </citation>
    <scope>NUCLEOTIDE SEQUENCE [LARGE SCALE GENOMIC DNA]</scope>
    <source>
        <strain evidence="1 2">DSB2004</strain>
    </source>
</reference>
<dbReference type="RefSeq" id="WP_400187190.1">
    <property type="nucleotide sequence ID" value="NZ_JBGORX010000001.1"/>
</dbReference>
<dbReference type="Proteomes" id="UP001615550">
    <property type="component" value="Unassembled WGS sequence"/>
</dbReference>
<gene>
    <name evidence="1" type="ORF">ACD661_07450</name>
</gene>
<sequence>MSKRKRNRQKSPYENHNREEVNKEAEAICDGSYFQKGYDFVGQSIKGYLTKESLIIAGGEAFNYLMLTIDPYQKEVSDLAADARKLMHDGSALESIARSNGIKVDNIPGYHVCTTYILNSKIGYSEAIDEYLGLDVIQNNNKLMGQVMTAAAINVASRIPAMISIMGQGITSVFRSFSYGTDVPAKAEPGPSKTFEYNVDGAEKFKDFKDKYSAQKNDEEELSNNVVMKRSSSS</sequence>
<protein>
    <submittedName>
        <fullName evidence="1">Uncharacterized protein</fullName>
    </submittedName>
</protein>
<evidence type="ECO:0000313" key="2">
    <source>
        <dbReference type="Proteomes" id="UP001615550"/>
    </source>
</evidence>